<reference evidence="9 10" key="1">
    <citation type="submission" date="2020-06" db="EMBL/GenBank/DDBJ databases">
        <authorList>
            <person name="De Coninck B."/>
            <person name="Ibrahim H."/>
        </authorList>
    </citation>
    <scope>NUCLEOTIDE SEQUENCE [LARGE SCALE GENOMIC DNA]</scope>
    <source>
        <strain evidence="9">Ag_rhizogenes_K599</strain>
    </source>
</reference>
<comment type="catalytic activity">
    <reaction evidence="7">
        <text>a 2'-deoxyadenosine in DNA + S-adenosyl-L-methionine = an N(6)-methyl-2'-deoxyadenosine in DNA + S-adenosyl-L-homocysteine + H(+)</text>
        <dbReference type="Rhea" id="RHEA:15197"/>
        <dbReference type="Rhea" id="RHEA-COMP:12418"/>
        <dbReference type="Rhea" id="RHEA-COMP:12419"/>
        <dbReference type="ChEBI" id="CHEBI:15378"/>
        <dbReference type="ChEBI" id="CHEBI:57856"/>
        <dbReference type="ChEBI" id="CHEBI:59789"/>
        <dbReference type="ChEBI" id="CHEBI:90615"/>
        <dbReference type="ChEBI" id="CHEBI:90616"/>
        <dbReference type="EC" id="2.1.1.72"/>
    </reaction>
</comment>
<dbReference type="InterPro" id="IPR003356">
    <property type="entry name" value="DNA_methylase_A-5"/>
</dbReference>
<accession>A0AAN2DBI2</accession>
<sequence>MHEDKVWRELDQRLKRMQELGRISGHPNLGLPIALFALEFLRQKYKFGPSIGSLSTSSDVLQIAREMESRLFWEDAPFSQYLLNDLTQLDPLTTLEWLNLVDHVYTQCCFESWLQERLYDLEFPWAHETPREVARLMASLPGRSASNNEVFDPACGSGGLFLAAQKIFDPDQTLFVGREANGYACSWAKVRLAVNGAKHAEIELGPRLKAVDIRDEWERQRRRFDVVLTNPPFGIQIPIAELEWLIDSHLLAHRSNGRISSELAYLLSAYEHLDNLGTAAVLVPNGVLFRAGTDIRVRRSLVKQGAIAAVIALPARLFAPVTAIETCIVVLRRPVDDQDIGTLFVDASTLGSRRGKKNVLDDTSVDQIARVYDQRLTEPGFSSLVSKTEIEAKDCLLTPSTYVKQPADIMVDNRDRRTEIAELDAHYIELLDEYETLRSKL</sequence>
<dbReference type="SUPFAM" id="SSF53335">
    <property type="entry name" value="S-adenosyl-L-methionine-dependent methyltransferases"/>
    <property type="match status" value="1"/>
</dbReference>
<evidence type="ECO:0000256" key="4">
    <source>
        <dbReference type="ARBA" id="ARBA00022679"/>
    </source>
</evidence>
<dbReference type="InterPro" id="IPR029063">
    <property type="entry name" value="SAM-dependent_MTases_sf"/>
</dbReference>
<dbReference type="InterPro" id="IPR002052">
    <property type="entry name" value="DNA_methylase_N6_adenine_CS"/>
</dbReference>
<dbReference type="GO" id="GO:0009007">
    <property type="term" value="F:site-specific DNA-methyltransferase (adenine-specific) activity"/>
    <property type="evidence" value="ECO:0007669"/>
    <property type="project" value="UniProtKB-EC"/>
</dbReference>
<evidence type="ECO:0000256" key="7">
    <source>
        <dbReference type="ARBA" id="ARBA00047942"/>
    </source>
</evidence>
<dbReference type="PROSITE" id="PS00092">
    <property type="entry name" value="N6_MTASE"/>
    <property type="match status" value="1"/>
</dbReference>
<dbReference type="GO" id="GO:0032259">
    <property type="term" value="P:methylation"/>
    <property type="evidence" value="ECO:0007669"/>
    <property type="project" value="UniProtKB-KW"/>
</dbReference>
<dbReference type="PANTHER" id="PTHR42933">
    <property type="entry name" value="SLR6095 PROTEIN"/>
    <property type="match status" value="1"/>
</dbReference>
<evidence type="ECO:0000256" key="2">
    <source>
        <dbReference type="ARBA" id="ARBA00011900"/>
    </source>
</evidence>
<dbReference type="Proteomes" id="UP000528185">
    <property type="component" value="Unassembled WGS sequence"/>
</dbReference>
<evidence type="ECO:0000313" key="10">
    <source>
        <dbReference type="Proteomes" id="UP000528185"/>
    </source>
</evidence>
<evidence type="ECO:0000259" key="8">
    <source>
        <dbReference type="Pfam" id="PF02384"/>
    </source>
</evidence>
<dbReference type="EMBL" id="CAICSX020000001">
    <property type="protein sequence ID" value="CAD0210128.1"/>
    <property type="molecule type" value="Genomic_DNA"/>
</dbReference>
<dbReference type="PANTHER" id="PTHR42933:SF3">
    <property type="entry name" value="TYPE I RESTRICTION ENZYME MJAVIII METHYLASE SUBUNIT"/>
    <property type="match status" value="1"/>
</dbReference>
<proteinExistence type="inferred from homology"/>
<dbReference type="PRINTS" id="PR00507">
    <property type="entry name" value="N12N6MTFRASE"/>
</dbReference>
<comment type="caution">
    <text evidence="9">The sequence shown here is derived from an EMBL/GenBank/DDBJ whole genome shotgun (WGS) entry which is preliminary data.</text>
</comment>
<evidence type="ECO:0000256" key="3">
    <source>
        <dbReference type="ARBA" id="ARBA00022603"/>
    </source>
</evidence>
<dbReference type="RefSeq" id="WP_065114806.1">
    <property type="nucleotide sequence ID" value="NZ_CAICSX020000001.1"/>
</dbReference>
<evidence type="ECO:0000256" key="5">
    <source>
        <dbReference type="ARBA" id="ARBA00022691"/>
    </source>
</evidence>
<dbReference type="GO" id="GO:0003677">
    <property type="term" value="F:DNA binding"/>
    <property type="evidence" value="ECO:0007669"/>
    <property type="project" value="InterPro"/>
</dbReference>
<organism evidence="9 10">
    <name type="scientific">Rhizobium rhizogenes</name>
    <name type="common">Agrobacterium rhizogenes</name>
    <dbReference type="NCBI Taxonomy" id="359"/>
    <lineage>
        <taxon>Bacteria</taxon>
        <taxon>Pseudomonadati</taxon>
        <taxon>Pseudomonadota</taxon>
        <taxon>Alphaproteobacteria</taxon>
        <taxon>Hyphomicrobiales</taxon>
        <taxon>Rhizobiaceae</taxon>
        <taxon>Rhizobium/Agrobacterium group</taxon>
        <taxon>Rhizobium</taxon>
    </lineage>
</organism>
<feature type="domain" description="DNA methylase adenine-specific" evidence="8">
    <location>
        <begin position="129"/>
        <end position="406"/>
    </location>
</feature>
<comment type="similarity">
    <text evidence="1">Belongs to the N(4)/N(6)-methyltransferase family.</text>
</comment>
<keyword evidence="3" id="KW-0489">Methyltransferase</keyword>
<dbReference type="GO" id="GO:0008170">
    <property type="term" value="F:N-methyltransferase activity"/>
    <property type="evidence" value="ECO:0007669"/>
    <property type="project" value="InterPro"/>
</dbReference>
<dbReference type="AlphaFoldDB" id="A0AAN2DBI2"/>
<dbReference type="Gene3D" id="3.40.50.150">
    <property type="entry name" value="Vaccinia Virus protein VP39"/>
    <property type="match status" value="1"/>
</dbReference>
<keyword evidence="4" id="KW-0808">Transferase</keyword>
<name>A0AAN2DBI2_RHIRH</name>
<dbReference type="Pfam" id="PF02384">
    <property type="entry name" value="N6_Mtase"/>
    <property type="match status" value="1"/>
</dbReference>
<dbReference type="CDD" id="cd02440">
    <property type="entry name" value="AdoMet_MTases"/>
    <property type="match status" value="1"/>
</dbReference>
<gene>
    <name evidence="9" type="ORF">AGRHK599_LOCUS141</name>
</gene>
<evidence type="ECO:0000313" key="9">
    <source>
        <dbReference type="EMBL" id="CAD0210128.1"/>
    </source>
</evidence>
<dbReference type="InterPro" id="IPR051537">
    <property type="entry name" value="DNA_Adenine_Mtase"/>
</dbReference>
<dbReference type="EC" id="2.1.1.72" evidence="2"/>
<protein>
    <recommendedName>
        <fullName evidence="2">site-specific DNA-methyltransferase (adenine-specific)</fullName>
        <ecNumber evidence="2">2.1.1.72</ecNumber>
    </recommendedName>
</protein>
<keyword evidence="5" id="KW-0949">S-adenosyl-L-methionine</keyword>
<evidence type="ECO:0000256" key="1">
    <source>
        <dbReference type="ARBA" id="ARBA00006594"/>
    </source>
</evidence>
<dbReference type="GO" id="GO:0009307">
    <property type="term" value="P:DNA restriction-modification system"/>
    <property type="evidence" value="ECO:0007669"/>
    <property type="project" value="UniProtKB-KW"/>
</dbReference>
<evidence type="ECO:0000256" key="6">
    <source>
        <dbReference type="ARBA" id="ARBA00022747"/>
    </source>
</evidence>
<keyword evidence="6" id="KW-0680">Restriction system</keyword>